<organism evidence="1">
    <name type="scientific">hydrothermal vent metagenome</name>
    <dbReference type="NCBI Taxonomy" id="652676"/>
    <lineage>
        <taxon>unclassified sequences</taxon>
        <taxon>metagenomes</taxon>
        <taxon>ecological metagenomes</taxon>
    </lineage>
</organism>
<dbReference type="AlphaFoldDB" id="A0A3B0ZVW8"/>
<reference evidence="1" key="1">
    <citation type="submission" date="2018-06" db="EMBL/GenBank/DDBJ databases">
        <authorList>
            <person name="Zhirakovskaya E."/>
        </authorList>
    </citation>
    <scope>NUCLEOTIDE SEQUENCE</scope>
</reference>
<accession>A0A3B0ZVW8</accession>
<evidence type="ECO:0000313" key="1">
    <source>
        <dbReference type="EMBL" id="VAW97638.1"/>
    </source>
</evidence>
<gene>
    <name evidence="1" type="ORF">MNBD_GAMMA23-572</name>
</gene>
<sequence>MSKIILLVNDQVAFDFIKDESLDEEQFNFLDKMDSDMSKGIKINGELFRNPDKLQRAEFTAMNLIRALQQENKTVIAASCAYISNRLPEVHEVHVSNLDSGVAVEFK</sequence>
<dbReference type="EMBL" id="UOFT01000061">
    <property type="protein sequence ID" value="VAW97638.1"/>
    <property type="molecule type" value="Genomic_DNA"/>
</dbReference>
<name>A0A3B0ZVW8_9ZZZZ</name>
<proteinExistence type="predicted"/>
<protein>
    <submittedName>
        <fullName evidence="1">Uncharacterized protein</fullName>
    </submittedName>
</protein>